<evidence type="ECO:0000256" key="5">
    <source>
        <dbReference type="ARBA" id="ARBA00022840"/>
    </source>
</evidence>
<dbReference type="InterPro" id="IPR002182">
    <property type="entry name" value="NB-ARC"/>
</dbReference>
<dbReference type="InterPro" id="IPR056789">
    <property type="entry name" value="LRR_R13L1-DRL21"/>
</dbReference>
<evidence type="ECO:0000256" key="2">
    <source>
        <dbReference type="ARBA" id="ARBA00022737"/>
    </source>
</evidence>
<evidence type="ECO:0000256" key="3">
    <source>
        <dbReference type="ARBA" id="ARBA00022741"/>
    </source>
</evidence>
<dbReference type="InterPro" id="IPR036388">
    <property type="entry name" value="WH-like_DNA-bd_sf"/>
</dbReference>
<evidence type="ECO:0000313" key="11">
    <source>
        <dbReference type="Proteomes" id="UP000091857"/>
    </source>
</evidence>
<dbReference type="GO" id="GO:0006952">
    <property type="term" value="P:defense response"/>
    <property type="evidence" value="ECO:0007669"/>
    <property type="project" value="UniProtKB-KW"/>
</dbReference>
<keyword evidence="5" id="KW-0067">ATP-binding</keyword>
<dbReference type="InterPro" id="IPR058922">
    <property type="entry name" value="WHD_DRP"/>
</dbReference>
<feature type="domain" description="NB-ARC" evidence="6">
    <location>
        <begin position="183"/>
        <end position="353"/>
    </location>
</feature>
<evidence type="ECO:0000259" key="7">
    <source>
        <dbReference type="Pfam" id="PF18052"/>
    </source>
</evidence>
<dbReference type="PRINTS" id="PR00364">
    <property type="entry name" value="DISEASERSIST"/>
</dbReference>
<keyword evidence="1" id="KW-0433">Leucine-rich repeat</keyword>
<feature type="domain" description="R13L1/DRL21-like LRR repeat region" evidence="9">
    <location>
        <begin position="702"/>
        <end position="829"/>
    </location>
</feature>
<keyword evidence="11" id="KW-1185">Reference proteome</keyword>
<dbReference type="Gene3D" id="1.20.5.4130">
    <property type="match status" value="1"/>
</dbReference>
<dbReference type="Gene3D" id="3.40.50.300">
    <property type="entry name" value="P-loop containing nucleotide triphosphate hydrolases"/>
    <property type="match status" value="1"/>
</dbReference>
<organism evidence="10 11">
    <name type="scientific">Manihot esculenta</name>
    <name type="common">Cassava</name>
    <name type="synonym">Jatropha manihot</name>
    <dbReference type="NCBI Taxonomy" id="3983"/>
    <lineage>
        <taxon>Eukaryota</taxon>
        <taxon>Viridiplantae</taxon>
        <taxon>Streptophyta</taxon>
        <taxon>Embryophyta</taxon>
        <taxon>Tracheophyta</taxon>
        <taxon>Spermatophyta</taxon>
        <taxon>Magnoliopsida</taxon>
        <taxon>eudicotyledons</taxon>
        <taxon>Gunneridae</taxon>
        <taxon>Pentapetalae</taxon>
        <taxon>rosids</taxon>
        <taxon>fabids</taxon>
        <taxon>Malpighiales</taxon>
        <taxon>Euphorbiaceae</taxon>
        <taxon>Crotonoideae</taxon>
        <taxon>Manihoteae</taxon>
        <taxon>Manihot</taxon>
    </lineage>
</organism>
<dbReference type="Gramene" id="Manes.10G135700.2.v8.1">
    <property type="protein sequence ID" value="Manes.10G135700.2.v8.1.CDS.1"/>
    <property type="gene ID" value="Manes.10G135700.v8.1"/>
</dbReference>
<feature type="domain" description="Disease resistance protein winged helix" evidence="8">
    <location>
        <begin position="439"/>
        <end position="506"/>
    </location>
</feature>
<dbReference type="GO" id="GO:0051707">
    <property type="term" value="P:response to other organism"/>
    <property type="evidence" value="ECO:0007669"/>
    <property type="project" value="UniProtKB-ARBA"/>
</dbReference>
<dbReference type="PROSITE" id="PS50231">
    <property type="entry name" value="RICIN_B_LECTIN"/>
    <property type="match status" value="1"/>
</dbReference>
<dbReference type="PANTHER" id="PTHR36766:SF51">
    <property type="entry name" value="DISEASE RESISTANCE RPP13-LIKE PROTEIN 1"/>
    <property type="match status" value="1"/>
</dbReference>
<dbReference type="InterPro" id="IPR042197">
    <property type="entry name" value="Apaf_helical"/>
</dbReference>
<evidence type="ECO:0000259" key="8">
    <source>
        <dbReference type="Pfam" id="PF23559"/>
    </source>
</evidence>
<dbReference type="SUPFAM" id="SSF52058">
    <property type="entry name" value="L domain-like"/>
    <property type="match status" value="2"/>
</dbReference>
<dbReference type="Gene3D" id="1.10.10.10">
    <property type="entry name" value="Winged helix-like DNA-binding domain superfamily/Winged helix DNA-binding domain"/>
    <property type="match status" value="1"/>
</dbReference>
<reference evidence="11" key="1">
    <citation type="journal article" date="2016" name="Nat. Biotechnol.">
        <title>Sequencing wild and cultivated cassava and related species reveals extensive interspecific hybridization and genetic diversity.</title>
        <authorList>
            <person name="Bredeson J.V."/>
            <person name="Lyons J.B."/>
            <person name="Prochnik S.E."/>
            <person name="Wu G.A."/>
            <person name="Ha C.M."/>
            <person name="Edsinger-Gonzales E."/>
            <person name="Grimwood J."/>
            <person name="Schmutz J."/>
            <person name="Rabbi I.Y."/>
            <person name="Egesi C."/>
            <person name="Nauluvula P."/>
            <person name="Lebot V."/>
            <person name="Ndunguru J."/>
            <person name="Mkamilo G."/>
            <person name="Bart R.S."/>
            <person name="Setter T.L."/>
            <person name="Gleadow R.M."/>
            <person name="Kulakow P."/>
            <person name="Ferguson M.E."/>
            <person name="Rounsley S."/>
            <person name="Rokhsar D.S."/>
        </authorList>
    </citation>
    <scope>NUCLEOTIDE SEQUENCE [LARGE SCALE GENOMIC DNA]</scope>
    <source>
        <strain evidence="11">cv. AM560-2</strain>
    </source>
</reference>
<protein>
    <submittedName>
        <fullName evidence="10">Uncharacterized protein</fullName>
    </submittedName>
</protein>
<proteinExistence type="predicted"/>
<dbReference type="Gene3D" id="3.80.10.10">
    <property type="entry name" value="Ribonuclease Inhibitor"/>
    <property type="match status" value="4"/>
</dbReference>
<sequence>MSFLGEAILSTAVSLLIHKLASPDLLKLARKAHVHKELKKWGKILHQIYAVLDDAEEKLINNRLLKFWLEELRELAYDVEDILDVFSTEVLRQNLREKQESNSSKLWSVLHNCCAALNPKNLAFNYNWESRIKTITARLEGIVKQKDDLELCANSSQSRSGGSFKRLPSTSLLDEQHVFGRKEDQDRIVELLLSREDWDNGVCVIPIIGMGGIGKTTLAQLVYNDERVMSFFDLRAWVYVSEDFDVSRVTKTILEAITLESLDAKDFNLLQVRLRDRLMGKKFLIVLDDVWNENYEAWALLCRTFKVRCPSSKIIVTTRNEGVADIMRTVPSLHLEGLSFNDCLSLFANHALGRKDFDSHPHLKEIGKEIVQRCRGLPLAVKTLGGLLRTKPNLDEWENILNSKLWDLPEDKSGIIPALRLSYYHLPSHLKQIFAFCSIFPKGYGFYQDELVLLWISEGFFPRPEENKQVKDLYSCFNELLSRSFFQRSSSTEPQFVMHDLISDLAQYAAGETCVSLNDKLEGNKHYSVAEKTRHVSFNRHTYEIWNRFKDLVKQKHLRTLIALPTHPSSWAACCYLSDTVLYEAISKLRCLRVLSLSGYCISRLPNSISGLKHLRYLNLSCSKIEQLPESVTTLLNLQILILFGCRELCRLPQNIGDLINLCHLDVTDTFNLNVMPPGIGNLIGLWKLSKFIVGKDNGCGIRELKELNNLEGRLSILDLHNVIDFCQAFDANLRNKHYLTELELEWSRSVGDLRNKEHETQVLKLLQPHTSLKELKISFYGGTKFPSWIGDPSFAKIVHLKLCCCRNCTSLPPLGRLPLLRNLHVEGMDAVKTVGHEFYGDGSPAKLFPSLETLKFENMKEWEKWLPSTGVDKGAGDIFPRLHKLYLLNCPKLVGKLHCCLPSLVKLTICKCPILEDSLISLPSLQELHLEECSKVVFRNMVDSTSITSLRIQNMSDLTNMQDLFIRSLTLRAPKVLVISNCTKLMNFGTEGIGLEKVMGLERLVIEDCPQFVSLAEKDQAMCPRLDNLEFLGCNSEERLSNSLGSVMPFRDSRWESCIKDASAAPQSRLWSTLRQLVLRNCRALESLPRDIMMFSCQSNKCLLEDLEIEDCPLLEYFPRGRLPTTLKMLKIRYCTNLKCLPEGLMHNDNSPNDLSHLEQLEIVGCPSLASFPAGKLGIQLKQLKIWDCMQLESLSGRMMHESTSLEYVSICNCKFITILPESPHSLINLTDLNISNCSSLVSFPETTLFLPNLRTLSIYDCVNLKSLPTWMRDITSLQELTISGCPGATSFLRGDFPPNLISLELWDCENFDGPTSEWNLHSLSRLRDFSISGGCLSSAVCFPDDKCVLPPSLISVWIGRLPCLESLSMQLQSLTSLEELEIVACPKLWSLPKEGLTATLGRFSIRDCPLLKKRCNKEKGVLWPMIAHIPCVEMDGEDVMN</sequence>
<dbReference type="Pfam" id="PF18052">
    <property type="entry name" value="Rx_N"/>
    <property type="match status" value="1"/>
</dbReference>
<keyword evidence="4" id="KW-0611">Plant defense</keyword>
<dbReference type="InterPro" id="IPR027417">
    <property type="entry name" value="P-loop_NTPase"/>
</dbReference>
<dbReference type="EMBL" id="CM004396">
    <property type="protein sequence ID" value="OAY39937.1"/>
    <property type="molecule type" value="Genomic_DNA"/>
</dbReference>
<dbReference type="OrthoDB" id="25838at2759"/>
<evidence type="ECO:0000313" key="10">
    <source>
        <dbReference type="EMBL" id="OAY39937.1"/>
    </source>
</evidence>
<keyword evidence="2" id="KW-0677">Repeat</keyword>
<dbReference type="SUPFAM" id="SSF52540">
    <property type="entry name" value="P-loop containing nucleoside triphosphate hydrolases"/>
    <property type="match status" value="1"/>
</dbReference>
<dbReference type="Pfam" id="PF23559">
    <property type="entry name" value="WHD_DRP"/>
    <property type="match status" value="1"/>
</dbReference>
<gene>
    <name evidence="10" type="ORF">MANES_10G135700v8</name>
</gene>
<dbReference type="GO" id="GO:0043531">
    <property type="term" value="F:ADP binding"/>
    <property type="evidence" value="ECO:0007669"/>
    <property type="project" value="InterPro"/>
</dbReference>
<dbReference type="Gene3D" id="1.10.8.430">
    <property type="entry name" value="Helical domain of apoptotic protease-activating factors"/>
    <property type="match status" value="1"/>
</dbReference>
<evidence type="ECO:0000256" key="1">
    <source>
        <dbReference type="ARBA" id="ARBA00022614"/>
    </source>
</evidence>
<dbReference type="InterPro" id="IPR032675">
    <property type="entry name" value="LRR_dom_sf"/>
</dbReference>
<accession>A0A2C9V810</accession>
<dbReference type="InterPro" id="IPR041118">
    <property type="entry name" value="Rx_N"/>
</dbReference>
<dbReference type="FunFam" id="3.40.50.300:FF:001091">
    <property type="entry name" value="Probable disease resistance protein At1g61300"/>
    <property type="match status" value="1"/>
</dbReference>
<evidence type="ECO:0000256" key="4">
    <source>
        <dbReference type="ARBA" id="ARBA00022821"/>
    </source>
</evidence>
<name>A0A2C9V810_MANES</name>
<dbReference type="PANTHER" id="PTHR36766">
    <property type="entry name" value="PLANT BROAD-SPECTRUM MILDEW RESISTANCE PROTEIN RPW8"/>
    <property type="match status" value="1"/>
</dbReference>
<dbReference type="Gramene" id="Manes.10G135700.1.v8.1">
    <property type="protein sequence ID" value="Manes.10G135700.1.v8.1.CDS.1"/>
    <property type="gene ID" value="Manes.10G135700.v8.1"/>
</dbReference>
<dbReference type="Pfam" id="PF00931">
    <property type="entry name" value="NB-ARC"/>
    <property type="match status" value="1"/>
</dbReference>
<feature type="domain" description="Disease resistance N-terminal" evidence="7">
    <location>
        <begin position="12"/>
        <end position="99"/>
    </location>
</feature>
<dbReference type="Pfam" id="PF25019">
    <property type="entry name" value="LRR_R13L1-DRL21"/>
    <property type="match status" value="1"/>
</dbReference>
<dbReference type="Proteomes" id="UP000091857">
    <property type="component" value="Chromosome 10"/>
</dbReference>
<evidence type="ECO:0000259" key="6">
    <source>
        <dbReference type="Pfam" id="PF00931"/>
    </source>
</evidence>
<dbReference type="GO" id="GO:0005524">
    <property type="term" value="F:ATP binding"/>
    <property type="evidence" value="ECO:0007669"/>
    <property type="project" value="UniProtKB-KW"/>
</dbReference>
<evidence type="ECO:0000259" key="9">
    <source>
        <dbReference type="Pfam" id="PF25019"/>
    </source>
</evidence>
<comment type="caution">
    <text evidence="10">The sequence shown here is derived from an EMBL/GenBank/DDBJ whole genome shotgun (WGS) entry which is preliminary data.</text>
</comment>
<keyword evidence="3" id="KW-0547">Nucleotide-binding</keyword>